<reference evidence="1 2" key="1">
    <citation type="submission" date="2020-04" db="EMBL/GenBank/DDBJ databases">
        <title>Sphingobium sp. AR-3-1 isolated from Arctic soil.</title>
        <authorList>
            <person name="Dahal R.H."/>
            <person name="Chaudhary D.K."/>
        </authorList>
    </citation>
    <scope>NUCLEOTIDE SEQUENCE [LARGE SCALE GENOMIC DNA]</scope>
    <source>
        <strain evidence="1 2">AR-3-1</strain>
    </source>
</reference>
<gene>
    <name evidence="1" type="ORF">HHL08_15850</name>
</gene>
<comment type="caution">
    <text evidence="1">The sequence shown here is derived from an EMBL/GenBank/DDBJ whole genome shotgun (WGS) entry which is preliminary data.</text>
</comment>
<evidence type="ECO:0000313" key="1">
    <source>
        <dbReference type="EMBL" id="NML11604.1"/>
    </source>
</evidence>
<evidence type="ECO:0000313" key="2">
    <source>
        <dbReference type="Proteomes" id="UP000519023"/>
    </source>
</evidence>
<dbReference type="AlphaFoldDB" id="A0A7X9ZUS5"/>
<dbReference type="Proteomes" id="UP000519023">
    <property type="component" value="Unassembled WGS sequence"/>
</dbReference>
<protein>
    <submittedName>
        <fullName evidence="1">Uncharacterized protein</fullName>
    </submittedName>
</protein>
<accession>A0A7X9ZUS5</accession>
<keyword evidence="2" id="KW-1185">Reference proteome</keyword>
<organism evidence="1 2">
    <name type="scientific">Sphingobium psychrophilum</name>
    <dbReference type="NCBI Taxonomy" id="2728834"/>
    <lineage>
        <taxon>Bacteria</taxon>
        <taxon>Pseudomonadati</taxon>
        <taxon>Pseudomonadota</taxon>
        <taxon>Alphaproteobacteria</taxon>
        <taxon>Sphingomonadales</taxon>
        <taxon>Sphingomonadaceae</taxon>
        <taxon>Sphingobium</taxon>
    </lineage>
</organism>
<proteinExistence type="predicted"/>
<dbReference type="EMBL" id="JABBFV010000012">
    <property type="protein sequence ID" value="NML11604.1"/>
    <property type="molecule type" value="Genomic_DNA"/>
</dbReference>
<name>A0A7X9ZUS5_9SPHN</name>
<sequence>MRQCAWRAARAMLEGGTVPVIFPICDARHQPVAGTYRVTHSDDTPFSDDSLYSGGDCTVAAAADVALRGTAMTLAITTLGKPLIGGERFSIKHPVWGDRLYEIKTVVGNEITFRPPLREAVTAGTEINFSAPRCVMRLAADSDMAAPLNGPRAATGSITLIEDFTGSYT</sequence>